<comment type="caution">
    <text evidence="9">The sequence shown here is derived from an EMBL/GenBank/DDBJ whole genome shotgun (WGS) entry which is preliminary data.</text>
</comment>
<dbReference type="PROSITE" id="PS50076">
    <property type="entry name" value="DNAJ_2"/>
    <property type="match status" value="1"/>
</dbReference>
<dbReference type="PRINTS" id="PR00625">
    <property type="entry name" value="JDOMAIN"/>
</dbReference>
<dbReference type="EMBL" id="JANBOJ010000034">
    <property type="protein sequence ID" value="KAJ1724345.1"/>
    <property type="molecule type" value="Genomic_DNA"/>
</dbReference>
<dbReference type="Proteomes" id="UP001149813">
    <property type="component" value="Unassembled WGS sequence"/>
</dbReference>
<reference evidence="9" key="1">
    <citation type="submission" date="2022-07" db="EMBL/GenBank/DDBJ databases">
        <title>Phylogenomic reconstructions and comparative analyses of Kickxellomycotina fungi.</title>
        <authorList>
            <person name="Reynolds N.K."/>
            <person name="Stajich J.E."/>
            <person name="Barry K."/>
            <person name="Grigoriev I.V."/>
            <person name="Crous P."/>
            <person name="Smith M.E."/>
        </authorList>
    </citation>
    <scope>NUCLEOTIDE SEQUENCE</scope>
    <source>
        <strain evidence="9">NBRC 32514</strain>
    </source>
</reference>
<dbReference type="GO" id="GO:0051082">
    <property type="term" value="F:unfolded protein binding"/>
    <property type="evidence" value="ECO:0007669"/>
    <property type="project" value="InterPro"/>
</dbReference>
<keyword evidence="4 5" id="KW-0862">Zinc</keyword>
<feature type="zinc finger region" description="CR-type" evidence="5">
    <location>
        <begin position="138"/>
        <end position="221"/>
    </location>
</feature>
<keyword evidence="3 5" id="KW-0863">Zinc-finger</keyword>
<dbReference type="InterPro" id="IPR012724">
    <property type="entry name" value="DnaJ"/>
</dbReference>
<evidence type="ECO:0000256" key="1">
    <source>
        <dbReference type="ARBA" id="ARBA00022723"/>
    </source>
</evidence>
<protein>
    <submittedName>
        <fullName evidence="9">Type I HSP40 co-chaperone</fullName>
    </submittedName>
</protein>
<dbReference type="InterPro" id="IPR044713">
    <property type="entry name" value="DNJA1/2-like"/>
</dbReference>
<evidence type="ECO:0000256" key="2">
    <source>
        <dbReference type="ARBA" id="ARBA00022737"/>
    </source>
</evidence>
<dbReference type="InterPro" id="IPR002939">
    <property type="entry name" value="DnaJ_C"/>
</dbReference>
<dbReference type="PROSITE" id="PS51188">
    <property type="entry name" value="ZF_CR"/>
    <property type="match status" value="1"/>
</dbReference>
<sequence>MAVETKLYDLLGVSPDASDSDLKKAYRKMALKYHPDKNPNAGEQFKDISHAYEVLSDSQKRSIYDQYGEKGLSGAAGGGGMDGIDPNDLFSQLFGGGGMGGMGGMFGGGGGRRGPSGPRRGRDMAHALKVSLEDLYKGKTSKLQVTKTVICKTCDGKGGKEGAVKTCTKCHGRGVEVVIRQMGPMVQQIQQQCRQCDGNGEEIDPRYKCKQCNGQKTVSERKQLEVNIDRGMKDGQKIVFQGEADQQPGVIPGDIVIVIEEKPHPRFKRQGDDLHYEAEIDLITALAGGNLHIKHLDDRILDVNILPGEAVKPGEIKVIEGQGMPSHRHHNMGNMFVKFKVRFPESNWTSEENIKKLEEILPPREALPKLPEGALHEEVFLSALDLRHHKDMRGGSSDAMDEDDEDAHHGHGPGVQCAQQ</sequence>
<evidence type="ECO:0000313" key="10">
    <source>
        <dbReference type="Proteomes" id="UP001149813"/>
    </source>
</evidence>
<dbReference type="SUPFAM" id="SSF46565">
    <property type="entry name" value="Chaperone J-domain"/>
    <property type="match status" value="1"/>
</dbReference>
<organism evidence="9 10">
    <name type="scientific">Coemansia erecta</name>
    <dbReference type="NCBI Taxonomy" id="147472"/>
    <lineage>
        <taxon>Eukaryota</taxon>
        <taxon>Fungi</taxon>
        <taxon>Fungi incertae sedis</taxon>
        <taxon>Zoopagomycota</taxon>
        <taxon>Kickxellomycotina</taxon>
        <taxon>Kickxellomycetes</taxon>
        <taxon>Kickxellales</taxon>
        <taxon>Kickxellaceae</taxon>
        <taxon>Coemansia</taxon>
    </lineage>
</organism>
<evidence type="ECO:0000256" key="4">
    <source>
        <dbReference type="ARBA" id="ARBA00022833"/>
    </source>
</evidence>
<evidence type="ECO:0000256" key="3">
    <source>
        <dbReference type="ARBA" id="ARBA00022771"/>
    </source>
</evidence>
<keyword evidence="10" id="KW-1185">Reference proteome</keyword>
<dbReference type="SUPFAM" id="SSF57938">
    <property type="entry name" value="DnaJ/Hsp40 cysteine-rich domain"/>
    <property type="match status" value="1"/>
</dbReference>
<dbReference type="InterPro" id="IPR018253">
    <property type="entry name" value="DnaJ_domain_CS"/>
</dbReference>
<dbReference type="CDD" id="cd06257">
    <property type="entry name" value="DnaJ"/>
    <property type="match status" value="1"/>
</dbReference>
<evidence type="ECO:0000259" key="7">
    <source>
        <dbReference type="PROSITE" id="PS50076"/>
    </source>
</evidence>
<keyword evidence="1 5" id="KW-0479">Metal-binding</keyword>
<dbReference type="GO" id="GO:0009408">
    <property type="term" value="P:response to heat"/>
    <property type="evidence" value="ECO:0007669"/>
    <property type="project" value="InterPro"/>
</dbReference>
<dbReference type="FunFam" id="2.60.260.20:FF:000003">
    <property type="entry name" value="DnaJ subfamily A member 2"/>
    <property type="match status" value="1"/>
</dbReference>
<dbReference type="CDD" id="cd10747">
    <property type="entry name" value="DnaJ_C"/>
    <property type="match status" value="1"/>
</dbReference>
<dbReference type="InterPro" id="IPR036410">
    <property type="entry name" value="HSP_DnaJ_Cys-rich_dom_sf"/>
</dbReference>
<feature type="domain" description="CR-type" evidence="8">
    <location>
        <begin position="138"/>
        <end position="221"/>
    </location>
</feature>
<dbReference type="Pfam" id="PF00226">
    <property type="entry name" value="DnaJ"/>
    <property type="match status" value="1"/>
</dbReference>
<accession>A0A9W8CS82</accession>
<dbReference type="InterPro" id="IPR008971">
    <property type="entry name" value="HSP40/DnaJ_pept-bd"/>
</dbReference>
<dbReference type="SMART" id="SM00271">
    <property type="entry name" value="DnaJ"/>
    <property type="match status" value="1"/>
</dbReference>
<dbReference type="GO" id="GO:0006457">
    <property type="term" value="P:protein folding"/>
    <property type="evidence" value="ECO:0007669"/>
    <property type="project" value="InterPro"/>
</dbReference>
<dbReference type="Gene3D" id="2.60.260.20">
    <property type="entry name" value="Urease metallochaperone UreE, N-terminal domain"/>
    <property type="match status" value="2"/>
</dbReference>
<keyword evidence="2" id="KW-0677">Repeat</keyword>
<dbReference type="SUPFAM" id="SSF49493">
    <property type="entry name" value="HSP40/DnaJ peptide-binding domain"/>
    <property type="match status" value="2"/>
</dbReference>
<dbReference type="Gene3D" id="2.10.230.10">
    <property type="entry name" value="Heat shock protein DnaJ, cysteine-rich domain"/>
    <property type="match status" value="1"/>
</dbReference>
<proteinExistence type="inferred from homology"/>
<gene>
    <name evidence="9" type="primary">YDJ1</name>
    <name evidence="9" type="ORF">LPJ53_001360</name>
</gene>
<dbReference type="Pfam" id="PF01556">
    <property type="entry name" value="DnaJ_C"/>
    <property type="match status" value="1"/>
</dbReference>
<dbReference type="InterPro" id="IPR001623">
    <property type="entry name" value="DnaJ_domain"/>
</dbReference>
<dbReference type="PROSITE" id="PS00636">
    <property type="entry name" value="DNAJ_1"/>
    <property type="match status" value="1"/>
</dbReference>
<evidence type="ECO:0000256" key="5">
    <source>
        <dbReference type="PROSITE-ProRule" id="PRU00546"/>
    </source>
</evidence>
<dbReference type="Gene3D" id="1.10.287.110">
    <property type="entry name" value="DnaJ domain"/>
    <property type="match status" value="1"/>
</dbReference>
<feature type="region of interest" description="Disordered" evidence="6">
    <location>
        <begin position="391"/>
        <end position="420"/>
    </location>
</feature>
<dbReference type="CDD" id="cd10719">
    <property type="entry name" value="DnaJ_zf"/>
    <property type="match status" value="1"/>
</dbReference>
<dbReference type="Pfam" id="PF00684">
    <property type="entry name" value="DnaJ_CXXCXGXG"/>
    <property type="match status" value="1"/>
</dbReference>
<dbReference type="PANTHER" id="PTHR43888">
    <property type="entry name" value="DNAJ-LIKE-2, ISOFORM A-RELATED"/>
    <property type="match status" value="1"/>
</dbReference>
<evidence type="ECO:0000313" key="9">
    <source>
        <dbReference type="EMBL" id="KAJ1724345.1"/>
    </source>
</evidence>
<dbReference type="GO" id="GO:0008270">
    <property type="term" value="F:zinc ion binding"/>
    <property type="evidence" value="ECO:0007669"/>
    <property type="project" value="UniProtKB-KW"/>
</dbReference>
<dbReference type="GO" id="GO:0005524">
    <property type="term" value="F:ATP binding"/>
    <property type="evidence" value="ECO:0007669"/>
    <property type="project" value="InterPro"/>
</dbReference>
<dbReference type="InterPro" id="IPR036869">
    <property type="entry name" value="J_dom_sf"/>
</dbReference>
<dbReference type="AlphaFoldDB" id="A0A9W8CS82"/>
<evidence type="ECO:0000259" key="8">
    <source>
        <dbReference type="PROSITE" id="PS51188"/>
    </source>
</evidence>
<dbReference type="HAMAP" id="MF_01152">
    <property type="entry name" value="DnaJ"/>
    <property type="match status" value="1"/>
</dbReference>
<evidence type="ECO:0000256" key="6">
    <source>
        <dbReference type="SAM" id="MobiDB-lite"/>
    </source>
</evidence>
<feature type="domain" description="J" evidence="7">
    <location>
        <begin position="6"/>
        <end position="68"/>
    </location>
</feature>
<dbReference type="FunFam" id="1.10.287.110:FF:000048">
    <property type="entry name" value="DnaJ family protein"/>
    <property type="match status" value="1"/>
</dbReference>
<dbReference type="InterPro" id="IPR001305">
    <property type="entry name" value="HSP_DnaJ_Cys-rich_dom"/>
</dbReference>
<dbReference type="GO" id="GO:0030544">
    <property type="term" value="F:Hsp70 protein binding"/>
    <property type="evidence" value="ECO:0007669"/>
    <property type="project" value="InterPro"/>
</dbReference>
<name>A0A9W8CS82_9FUNG</name>
<dbReference type="FunFam" id="2.10.230.10:FF:000001">
    <property type="entry name" value="DnaJ subfamily A member 2"/>
    <property type="match status" value="1"/>
</dbReference>
<dbReference type="OrthoDB" id="550424at2759"/>